<evidence type="ECO:0000256" key="1">
    <source>
        <dbReference type="SAM" id="MobiDB-lite"/>
    </source>
</evidence>
<name>A0A2A2I474_9GAMM</name>
<feature type="domain" description="HD-GYP" evidence="2">
    <location>
        <begin position="154"/>
        <end position="349"/>
    </location>
</feature>
<dbReference type="InterPro" id="IPR021812">
    <property type="entry name" value="DUF3391"/>
</dbReference>
<proteinExistence type="predicted"/>
<evidence type="ECO:0000313" key="4">
    <source>
        <dbReference type="Proteomes" id="UP000218332"/>
    </source>
</evidence>
<dbReference type="InterPro" id="IPR006675">
    <property type="entry name" value="HDIG_dom"/>
</dbReference>
<accession>A0A2A2I474</accession>
<reference evidence="3 4" key="1">
    <citation type="submission" date="2017-07" db="EMBL/GenBank/DDBJ databases">
        <title>Tamlnaduibacter salinus (Mi-7) genome sequencing.</title>
        <authorList>
            <person name="Verma A."/>
            <person name="Krishnamurthi S."/>
        </authorList>
    </citation>
    <scope>NUCLEOTIDE SEQUENCE [LARGE SCALE GENOMIC DNA]</scope>
    <source>
        <strain evidence="3 4">Mi-7</strain>
    </source>
</reference>
<dbReference type="PANTHER" id="PTHR43155:SF2">
    <property type="entry name" value="CYCLIC DI-GMP PHOSPHODIESTERASE PA4108"/>
    <property type="match status" value="1"/>
</dbReference>
<sequence length="427" mass="47097">MRSTDSDGASAGAGQNGSASRHHQIQVPVDALTLGMHVEELDRPWTDVPVLFQRFVIRTEEQLSTLRHYCVWVWVDANASECDADWGAMAMKRGAVRTVHPLPEQHPLSEELPRARKAYRKTRNYVDSLLADIRNQQTIELEEARPVIEACATSIQANANAMFWLGRVRSEDAYTAEHCVRVAILAIGFGSSLGLNDADLTTLGLCGLLHDIGKLRVPDAILNKPGRLTPEEMAEMKRHTEYGYALLTKQGDFDPIVQDTTLSHHERMDGRGYPGGKPGSCISRFTRIVTIVDAFDAMTSDRTYQKGVSTADALRILFKNRGDQFDAELVEHFIRMIGIYPPGSLVALNTGEVALVLANNPRYKLAPKVEVVLGPDRQPCRRRVLDLATHPESGDGTPYAITEPLPDGAYGFSLQAHIEQKGTASSS</sequence>
<feature type="region of interest" description="Disordered" evidence="1">
    <location>
        <begin position="1"/>
        <end position="24"/>
    </location>
</feature>
<evidence type="ECO:0000259" key="2">
    <source>
        <dbReference type="PROSITE" id="PS51832"/>
    </source>
</evidence>
<dbReference type="RefSeq" id="WP_095611178.1">
    <property type="nucleotide sequence ID" value="NZ_NMPM01000048.1"/>
</dbReference>
<dbReference type="NCBIfam" id="TIGR00277">
    <property type="entry name" value="HDIG"/>
    <property type="match status" value="1"/>
</dbReference>
<dbReference type="GO" id="GO:0008081">
    <property type="term" value="F:phosphoric diester hydrolase activity"/>
    <property type="evidence" value="ECO:0007669"/>
    <property type="project" value="UniProtKB-ARBA"/>
</dbReference>
<feature type="compositionally biased region" description="Low complexity" evidence="1">
    <location>
        <begin position="1"/>
        <end position="19"/>
    </location>
</feature>
<comment type="caution">
    <text evidence="3">The sequence shown here is derived from an EMBL/GenBank/DDBJ whole genome shotgun (WGS) entry which is preliminary data.</text>
</comment>
<dbReference type="SMART" id="SM00471">
    <property type="entry name" value="HDc"/>
    <property type="match status" value="1"/>
</dbReference>
<keyword evidence="4" id="KW-1185">Reference proteome</keyword>
<dbReference type="Proteomes" id="UP000218332">
    <property type="component" value="Unassembled WGS sequence"/>
</dbReference>
<protein>
    <submittedName>
        <fullName evidence="3">Phosphohydrolase</fullName>
    </submittedName>
</protein>
<gene>
    <name evidence="3" type="ORF">CF392_09290</name>
</gene>
<dbReference type="EMBL" id="NMPM01000048">
    <property type="protein sequence ID" value="PAV25833.1"/>
    <property type="molecule type" value="Genomic_DNA"/>
</dbReference>
<dbReference type="AlphaFoldDB" id="A0A2A2I474"/>
<dbReference type="PANTHER" id="PTHR43155">
    <property type="entry name" value="CYCLIC DI-GMP PHOSPHODIESTERASE PA4108-RELATED"/>
    <property type="match status" value="1"/>
</dbReference>
<dbReference type="SUPFAM" id="SSF109604">
    <property type="entry name" value="HD-domain/PDEase-like"/>
    <property type="match status" value="1"/>
</dbReference>
<dbReference type="Pfam" id="PF13487">
    <property type="entry name" value="HD_5"/>
    <property type="match status" value="1"/>
</dbReference>
<dbReference type="Pfam" id="PF11871">
    <property type="entry name" value="DUF3391"/>
    <property type="match status" value="1"/>
</dbReference>
<evidence type="ECO:0000313" key="3">
    <source>
        <dbReference type="EMBL" id="PAV25833.1"/>
    </source>
</evidence>
<organism evidence="3 4">
    <name type="scientific">Tamilnaduibacter salinus</name>
    <dbReference type="NCBI Taxonomy" id="1484056"/>
    <lineage>
        <taxon>Bacteria</taxon>
        <taxon>Pseudomonadati</taxon>
        <taxon>Pseudomonadota</taxon>
        <taxon>Gammaproteobacteria</taxon>
        <taxon>Pseudomonadales</taxon>
        <taxon>Marinobacteraceae</taxon>
        <taxon>Tamilnaduibacter</taxon>
    </lineage>
</organism>
<dbReference type="PROSITE" id="PS51832">
    <property type="entry name" value="HD_GYP"/>
    <property type="match status" value="1"/>
</dbReference>
<dbReference type="InterPro" id="IPR037522">
    <property type="entry name" value="HD_GYP_dom"/>
</dbReference>
<dbReference type="CDD" id="cd00077">
    <property type="entry name" value="HDc"/>
    <property type="match status" value="1"/>
</dbReference>
<keyword evidence="3" id="KW-0378">Hydrolase</keyword>
<dbReference type="Gene3D" id="1.10.3210.10">
    <property type="entry name" value="Hypothetical protein af1432"/>
    <property type="match status" value="1"/>
</dbReference>
<dbReference type="InterPro" id="IPR003607">
    <property type="entry name" value="HD/PDEase_dom"/>
</dbReference>